<feature type="compositionally biased region" description="Polar residues" evidence="1">
    <location>
        <begin position="70"/>
        <end position="84"/>
    </location>
</feature>
<dbReference type="AlphaFoldDB" id="A0A1Y2M5F3"/>
<name>A0A1Y2M5F3_EPING</name>
<feature type="compositionally biased region" description="Polar residues" evidence="1">
    <location>
        <begin position="45"/>
        <end position="59"/>
    </location>
</feature>
<reference evidence="3 4" key="1">
    <citation type="journal article" date="2017" name="Genome Announc.">
        <title>Genome sequence of the saprophytic ascomycete Epicoccum nigrum ICMP 19927 strain isolated from New Zealand.</title>
        <authorList>
            <person name="Fokin M."/>
            <person name="Fleetwood D."/>
            <person name="Weir B.S."/>
            <person name="Villas-Boas S.G."/>
        </authorList>
    </citation>
    <scope>NUCLEOTIDE SEQUENCE [LARGE SCALE GENOMIC DNA]</scope>
    <source>
        <strain evidence="3 4">ICMP 19927</strain>
    </source>
</reference>
<dbReference type="Gene3D" id="1.10.510.10">
    <property type="entry name" value="Transferase(Phosphotransferase) domain 1"/>
    <property type="match status" value="2"/>
</dbReference>
<dbReference type="EMBL" id="KZ107841">
    <property type="protein sequence ID" value="OSS51059.1"/>
    <property type="molecule type" value="Genomic_DNA"/>
</dbReference>
<evidence type="ECO:0000256" key="1">
    <source>
        <dbReference type="SAM" id="MobiDB-lite"/>
    </source>
</evidence>
<protein>
    <recommendedName>
        <fullName evidence="2">Protein kinase domain-containing protein</fullName>
    </recommendedName>
</protein>
<dbReference type="PANTHER" id="PTHR24359">
    <property type="entry name" value="SERINE/THREONINE-PROTEIN KINASE SBK1"/>
    <property type="match status" value="1"/>
</dbReference>
<proteinExistence type="predicted"/>
<dbReference type="InterPro" id="IPR000719">
    <property type="entry name" value="Prot_kinase_dom"/>
</dbReference>
<feature type="compositionally biased region" description="Low complexity" evidence="1">
    <location>
        <begin position="627"/>
        <end position="637"/>
    </location>
</feature>
<organism evidence="3 4">
    <name type="scientific">Epicoccum nigrum</name>
    <name type="common">Soil fungus</name>
    <name type="synonym">Epicoccum purpurascens</name>
    <dbReference type="NCBI Taxonomy" id="105696"/>
    <lineage>
        <taxon>Eukaryota</taxon>
        <taxon>Fungi</taxon>
        <taxon>Dikarya</taxon>
        <taxon>Ascomycota</taxon>
        <taxon>Pezizomycotina</taxon>
        <taxon>Dothideomycetes</taxon>
        <taxon>Pleosporomycetidae</taxon>
        <taxon>Pleosporales</taxon>
        <taxon>Pleosporineae</taxon>
        <taxon>Didymellaceae</taxon>
        <taxon>Epicoccum</taxon>
    </lineage>
</organism>
<evidence type="ECO:0000313" key="3">
    <source>
        <dbReference type="EMBL" id="OSS51059.1"/>
    </source>
</evidence>
<dbReference type="Pfam" id="PF07714">
    <property type="entry name" value="PK_Tyr_Ser-Thr"/>
    <property type="match status" value="1"/>
</dbReference>
<gene>
    <name evidence="3" type="ORF">B5807_04073</name>
</gene>
<dbReference type="InterPro" id="IPR001245">
    <property type="entry name" value="Ser-Thr/Tyr_kinase_cat_dom"/>
</dbReference>
<feature type="compositionally biased region" description="Low complexity" evidence="1">
    <location>
        <begin position="1"/>
        <end position="20"/>
    </location>
</feature>
<feature type="compositionally biased region" description="Polar residues" evidence="1">
    <location>
        <begin position="254"/>
        <end position="265"/>
    </location>
</feature>
<feature type="compositionally biased region" description="Basic and acidic residues" evidence="1">
    <location>
        <begin position="30"/>
        <end position="40"/>
    </location>
</feature>
<sequence length="886" mass="99475">MRCDQSESSSNNHLSMSNTSQSHCALQSRSRVEPRHERSKPNKLPGQTSGPLKTYNPNGEPTLGAEEPDNTQSHQKNHNETSAHVNETRCFTPKALDDDLQPLVHSPTATGDTDQQTYCPIDDVSLDTQVHALKIATTAPHVWSFESMGSHLDSQNIGYVGPLSPGTVSGDELVISDTETSDGVSFSFTASSRASYSVNISDAKTNKEDRPYTRQWSDSSHLSVPASPDRRGSLSQSVVTDAGDQAEMKHRRAQPSSPDSTHSSELSLADEEFSSLFELQGNIHDAYQETRDNQRFLPKRELCRLVTEDSVYQELSRAPSNSHSPAHVRAWAAEICAETETTQQGKVKIKSFRKVFALLVVAGNSATILRFLEEDVSDMDLPLDPIPGNMGRGIKGFSRKGSTNPLACFREWSPTGLQLFNEHQWRMLAAYFTQSSSGDVKHYRLRDQHILPFVASRNGDEDRKEIKGGYGRVFMVHIHRDHHNFPHVSSQVHDKGFAIKQQLDDSDRQTFEKEAKVLRMFSGTQSHPHIISLLATYEHGGKYHLVFHRAESDLLAFWNEVMPEPVFSYANILWMANQCSGIADGLRRLHKRLTYTVKQDTGAGPQNVSGDTASINRSITHVRHDSCSNSVNTTNTTAKFQPRRSVEGSRSMHEASCTCLAYPICQNQDHHNQPKVYGRHGDTHPRNMLWFSPKLSDRKSLDGTLKIADFGQAELNCYMSKTKPRSVAHTVTYRPPENDVPNAPISQVYDIWGLGCVYLEFVAWMLGGAKLVKKLCAQRLAPDLSRNRESTDTFFQAIDPITLKRELKIKDKVTQSIQELHNHPNCTEYFHELLNTISMDLLVIDPKERSFCIDVAAKLRKMYNRCRADITYAAATTPWEPGRSKR</sequence>
<feature type="region of interest" description="Disordered" evidence="1">
    <location>
        <begin position="626"/>
        <end position="647"/>
    </location>
</feature>
<dbReference type="GO" id="GO:0005524">
    <property type="term" value="F:ATP binding"/>
    <property type="evidence" value="ECO:0007669"/>
    <property type="project" value="InterPro"/>
</dbReference>
<dbReference type="SMART" id="SM00220">
    <property type="entry name" value="S_TKc"/>
    <property type="match status" value="1"/>
</dbReference>
<accession>A0A1Y2M5F3</accession>
<dbReference type="InterPro" id="IPR011009">
    <property type="entry name" value="Kinase-like_dom_sf"/>
</dbReference>
<dbReference type="STRING" id="105696.A0A1Y2M5F3"/>
<dbReference type="PANTHER" id="PTHR24359:SF37">
    <property type="entry name" value="PROTEIN KINASE DOMAIN-CONTAINING PROTEIN"/>
    <property type="match status" value="1"/>
</dbReference>
<feature type="region of interest" description="Disordered" evidence="1">
    <location>
        <begin position="205"/>
        <end position="265"/>
    </location>
</feature>
<dbReference type="InParanoid" id="A0A1Y2M5F3"/>
<feature type="domain" description="Protein kinase" evidence="2">
    <location>
        <begin position="459"/>
        <end position="863"/>
    </location>
</feature>
<dbReference type="PROSITE" id="PS50011">
    <property type="entry name" value="PROTEIN_KINASE_DOM"/>
    <property type="match status" value="1"/>
</dbReference>
<keyword evidence="4" id="KW-1185">Reference proteome</keyword>
<evidence type="ECO:0000259" key="2">
    <source>
        <dbReference type="PROSITE" id="PS50011"/>
    </source>
</evidence>
<dbReference type="Proteomes" id="UP000193240">
    <property type="component" value="Unassembled WGS sequence"/>
</dbReference>
<evidence type="ECO:0000313" key="4">
    <source>
        <dbReference type="Proteomes" id="UP000193240"/>
    </source>
</evidence>
<dbReference type="GO" id="GO:0004674">
    <property type="term" value="F:protein serine/threonine kinase activity"/>
    <property type="evidence" value="ECO:0007669"/>
    <property type="project" value="TreeGrafter"/>
</dbReference>
<feature type="region of interest" description="Disordered" evidence="1">
    <location>
        <begin position="1"/>
        <end position="84"/>
    </location>
</feature>
<dbReference type="SUPFAM" id="SSF56112">
    <property type="entry name" value="Protein kinase-like (PK-like)"/>
    <property type="match status" value="1"/>
</dbReference>